<reference evidence="3" key="1">
    <citation type="submission" date="2024-01" db="EMBL/GenBank/DDBJ databases">
        <authorList>
            <person name="Webb A."/>
        </authorList>
    </citation>
    <scope>NUCLEOTIDE SEQUENCE</scope>
    <source>
        <strain evidence="3">Pm1</strain>
    </source>
</reference>
<dbReference type="Proteomes" id="UP001162060">
    <property type="component" value="Unassembled WGS sequence"/>
</dbReference>
<sequence length="425" mass="47109">MRFHPFVLLASAAVLTGVTVSVGVSDTSKEEGNSAASVPPFFPDSDDDSRNVPLIGQNAAKDEARTYPGPSQVIPVLLKVVQKEKPLESMLLEISGKQQIAPIAGGAAGMSADRAQAAWDVWNGMIAESKTHLEAAHWPAKVRPELRVLMSDTPDLRAYVNVLASRANKNTQRRPPIIKDNIVKWIQNQPEAKEIHTVLNRNNFISRLDFKKMWALSEYFDGDEKKTIQTLLDSFTSVPKFTAFLSIAKLSPDIRKDAVLFQQMLLRYWSTSEKKEISDVIELLQFETRGLTYETMDTLVEFVALKEEIKGDQPIALIKTLEHLDVYFGVDNYFESNIAKGKDTNGQANAHPGTSHQDGRSGVPSIASEEHNEPSILLRTESVVKRKTENLDSGRVRKKPSPLTNDVPEDDPGLSLVLSLRPPGT</sequence>
<feature type="compositionally biased region" description="Basic and acidic residues" evidence="1">
    <location>
        <begin position="382"/>
        <end position="395"/>
    </location>
</feature>
<name>A0AAV1U8W7_9STRA</name>
<protein>
    <recommendedName>
        <fullName evidence="5">RxLR effector candidate protein</fullName>
    </recommendedName>
</protein>
<accession>A0AAV1U8W7</accession>
<proteinExistence type="predicted"/>
<evidence type="ECO:0008006" key="5">
    <source>
        <dbReference type="Google" id="ProtNLM"/>
    </source>
</evidence>
<evidence type="ECO:0000256" key="1">
    <source>
        <dbReference type="SAM" id="MobiDB-lite"/>
    </source>
</evidence>
<feature type="region of interest" description="Disordered" evidence="1">
    <location>
        <begin position="343"/>
        <end position="425"/>
    </location>
</feature>
<evidence type="ECO:0000313" key="4">
    <source>
        <dbReference type="Proteomes" id="UP001162060"/>
    </source>
</evidence>
<evidence type="ECO:0000256" key="2">
    <source>
        <dbReference type="SAM" id="SignalP"/>
    </source>
</evidence>
<evidence type="ECO:0000313" key="3">
    <source>
        <dbReference type="EMBL" id="CAK7931059.1"/>
    </source>
</evidence>
<feature type="chain" id="PRO_5043550442" description="RxLR effector candidate protein" evidence="2">
    <location>
        <begin position="24"/>
        <end position="425"/>
    </location>
</feature>
<gene>
    <name evidence="3" type="ORF">PM001_LOCUS16209</name>
</gene>
<dbReference type="AlphaFoldDB" id="A0AAV1U8W7"/>
<comment type="caution">
    <text evidence="3">The sequence shown here is derived from an EMBL/GenBank/DDBJ whole genome shotgun (WGS) entry which is preliminary data.</text>
</comment>
<feature type="compositionally biased region" description="Polar residues" evidence="1">
    <location>
        <begin position="344"/>
        <end position="356"/>
    </location>
</feature>
<keyword evidence="2" id="KW-0732">Signal</keyword>
<feature type="region of interest" description="Disordered" evidence="1">
    <location>
        <begin position="26"/>
        <end position="51"/>
    </location>
</feature>
<feature type="signal peptide" evidence="2">
    <location>
        <begin position="1"/>
        <end position="23"/>
    </location>
</feature>
<dbReference type="EMBL" id="CAKLBY020000171">
    <property type="protein sequence ID" value="CAK7931059.1"/>
    <property type="molecule type" value="Genomic_DNA"/>
</dbReference>
<organism evidence="3 4">
    <name type="scientific">Peronospora matthiolae</name>
    <dbReference type="NCBI Taxonomy" id="2874970"/>
    <lineage>
        <taxon>Eukaryota</taxon>
        <taxon>Sar</taxon>
        <taxon>Stramenopiles</taxon>
        <taxon>Oomycota</taxon>
        <taxon>Peronosporomycetes</taxon>
        <taxon>Peronosporales</taxon>
        <taxon>Peronosporaceae</taxon>
        <taxon>Peronospora</taxon>
    </lineage>
</organism>